<evidence type="ECO:0000256" key="1">
    <source>
        <dbReference type="SAM" id="MobiDB-lite"/>
    </source>
</evidence>
<sequence length="75" mass="8887">MRLKSILPIINDEQITCRFVRQVAPNKDMMCVRIILFNKKNTDEILSTEKTNNKDEEEEEEEEVPAKRFKQDSSE</sequence>
<proteinExistence type="predicted"/>
<protein>
    <submittedName>
        <fullName evidence="2">Uncharacterized protein</fullName>
    </submittedName>
</protein>
<organism evidence="2 3">
    <name type="scientific">Rotaria sordida</name>
    <dbReference type="NCBI Taxonomy" id="392033"/>
    <lineage>
        <taxon>Eukaryota</taxon>
        <taxon>Metazoa</taxon>
        <taxon>Spiralia</taxon>
        <taxon>Gnathifera</taxon>
        <taxon>Rotifera</taxon>
        <taxon>Eurotatoria</taxon>
        <taxon>Bdelloidea</taxon>
        <taxon>Philodinida</taxon>
        <taxon>Philodinidae</taxon>
        <taxon>Rotaria</taxon>
    </lineage>
</organism>
<dbReference type="OrthoDB" id="408788at2759"/>
<feature type="region of interest" description="Disordered" evidence="1">
    <location>
        <begin position="46"/>
        <end position="75"/>
    </location>
</feature>
<evidence type="ECO:0000313" key="3">
    <source>
        <dbReference type="Proteomes" id="UP000663882"/>
    </source>
</evidence>
<dbReference type="AlphaFoldDB" id="A0A815QAT8"/>
<dbReference type="Proteomes" id="UP000663882">
    <property type="component" value="Unassembled WGS sequence"/>
</dbReference>
<evidence type="ECO:0000313" key="2">
    <source>
        <dbReference type="EMBL" id="CAF1460747.1"/>
    </source>
</evidence>
<dbReference type="EMBL" id="CAJNOO010007035">
    <property type="protein sequence ID" value="CAF1460747.1"/>
    <property type="molecule type" value="Genomic_DNA"/>
</dbReference>
<accession>A0A815QAT8</accession>
<gene>
    <name evidence="2" type="ORF">RFH988_LOCUS37142</name>
</gene>
<reference evidence="2" key="1">
    <citation type="submission" date="2021-02" db="EMBL/GenBank/DDBJ databases">
        <authorList>
            <person name="Nowell W R."/>
        </authorList>
    </citation>
    <scope>NUCLEOTIDE SEQUENCE</scope>
</reference>
<comment type="caution">
    <text evidence="2">The sequence shown here is derived from an EMBL/GenBank/DDBJ whole genome shotgun (WGS) entry which is preliminary data.</text>
</comment>
<feature type="compositionally biased region" description="Basic and acidic residues" evidence="1">
    <location>
        <begin position="64"/>
        <end position="75"/>
    </location>
</feature>
<name>A0A815QAT8_9BILA</name>